<name>A0A6J5VX94_PRUAR</name>
<sequence length="163" mass="17857">MSSPQDTSSISCMPISVPSSVVFPTYHTDPPPHIVSFISPSRAEFSYSHASKTSTPAVPTLPVLCEAQLETLLPYIPSSSSSEVVLDLDSSSSSTTSTHANDHPMQTRVKSEISKHKDFSDYHCFSSTFLPPSELDEHASYKIADYSSEWTKAMQEEIAALHM</sequence>
<protein>
    <submittedName>
        <fullName evidence="2">Uncharacterized protein</fullName>
    </submittedName>
</protein>
<gene>
    <name evidence="2" type="ORF">ORAREDHAP_LOCUS1507</name>
</gene>
<dbReference type="Proteomes" id="UP000507245">
    <property type="component" value="Unassembled WGS sequence"/>
</dbReference>
<accession>A0A6J5VX94</accession>
<keyword evidence="3" id="KW-1185">Reference proteome</keyword>
<evidence type="ECO:0000313" key="2">
    <source>
        <dbReference type="EMBL" id="CAB4292873.1"/>
    </source>
</evidence>
<evidence type="ECO:0000313" key="3">
    <source>
        <dbReference type="Proteomes" id="UP000507245"/>
    </source>
</evidence>
<feature type="compositionally biased region" description="Low complexity" evidence="1">
    <location>
        <begin position="88"/>
        <end position="97"/>
    </location>
</feature>
<dbReference type="EMBL" id="CAEKKB010000001">
    <property type="protein sequence ID" value="CAB4292873.1"/>
    <property type="molecule type" value="Genomic_DNA"/>
</dbReference>
<feature type="region of interest" description="Disordered" evidence="1">
    <location>
        <begin position="88"/>
        <end position="109"/>
    </location>
</feature>
<reference evidence="3" key="1">
    <citation type="journal article" date="2020" name="Genome Biol.">
        <title>Gamete binning: chromosome-level and haplotype-resolved genome assembly enabled by high-throughput single-cell sequencing of gamete genomes.</title>
        <authorList>
            <person name="Campoy J.A."/>
            <person name="Sun H."/>
            <person name="Goel M."/>
            <person name="Jiao W.-B."/>
            <person name="Folz-Donahue K."/>
            <person name="Wang N."/>
            <person name="Rubio M."/>
            <person name="Liu C."/>
            <person name="Kukat C."/>
            <person name="Ruiz D."/>
            <person name="Huettel B."/>
            <person name="Schneeberger K."/>
        </authorList>
    </citation>
    <scope>NUCLEOTIDE SEQUENCE [LARGE SCALE GENOMIC DNA]</scope>
    <source>
        <strain evidence="3">cv. Rojo Pasion</strain>
    </source>
</reference>
<organism evidence="2 3">
    <name type="scientific">Prunus armeniaca</name>
    <name type="common">Apricot</name>
    <name type="synonym">Armeniaca vulgaris</name>
    <dbReference type="NCBI Taxonomy" id="36596"/>
    <lineage>
        <taxon>Eukaryota</taxon>
        <taxon>Viridiplantae</taxon>
        <taxon>Streptophyta</taxon>
        <taxon>Embryophyta</taxon>
        <taxon>Tracheophyta</taxon>
        <taxon>Spermatophyta</taxon>
        <taxon>Magnoliopsida</taxon>
        <taxon>eudicotyledons</taxon>
        <taxon>Gunneridae</taxon>
        <taxon>Pentapetalae</taxon>
        <taxon>rosids</taxon>
        <taxon>fabids</taxon>
        <taxon>Rosales</taxon>
        <taxon>Rosaceae</taxon>
        <taxon>Amygdaloideae</taxon>
        <taxon>Amygdaleae</taxon>
        <taxon>Prunus</taxon>
    </lineage>
</organism>
<dbReference type="AlphaFoldDB" id="A0A6J5VX94"/>
<proteinExistence type="predicted"/>
<evidence type="ECO:0000256" key="1">
    <source>
        <dbReference type="SAM" id="MobiDB-lite"/>
    </source>
</evidence>